<protein>
    <recommendedName>
        <fullName evidence="2">RNA-dependent RNA polymerase</fullName>
    </recommendedName>
</protein>
<accession>A0A7S7YF62</accession>
<reference evidence="1" key="1">
    <citation type="journal article" date="2021" name="Virus Evol.">
        <title>The virome from a collection of endomycorrhizal fungi reveals new viral taxa with unprecedented genome organization.</title>
        <authorList>
            <person name="Sutela S."/>
            <person name="Forgia M."/>
            <person name="Vainio E."/>
            <person name="Chiapello M."/>
            <person name="Daghino S."/>
            <person name="Vallino M."/>
            <person name="Martino E."/>
            <person name="Girlanda M."/>
            <person name="Perotto S."/>
            <person name="Turina M."/>
        </authorList>
    </citation>
    <scope>NUCLEOTIDE SEQUENCE</scope>
    <source>
        <strain evidence="1">MUT4047</strain>
    </source>
</reference>
<name>A0A7S7YF62_9VIRU</name>
<sequence length="791" mass="90791">MNIISSPMASSHSISELLDFQRIITPISPLLSGWLQNAAYLPFSWRKATLKHCRIQRSSTVNQHLLKEYQACPEYEIPLPSGAMLTIDELRATNDLLLDYAPITASLISMMVRARSTYQTLRILPKSSALHYRRSFLRLSRKTCNNPFNTTSCSNPQKSLRLCCPIQNVHVSIMILRIYMKQAAVSSMGRWTRTLWTSLEISIYVEIPAYNGQRNISYASQRSYEDLCDITGFRSQNSFPNITTLDLEKLYESTGFKATGPMEMRSAWKYNDLKPRVYYATGATGYFASSLLREITKKMLNILPCTHVHLRYDVSRVTALRAISETELLITYDYTSFTTSLAELKYFVAQLAGYFSGCMIKVLDMHQGVIQIDLGEYLENYNQVINIQPEFDVSRLLETFSWVPYYKQLRSGMLGVQGNIGLSTLLHGIHISRFSGGLHKFTCCVGDDCLTRVAEKHYDAFVSHVNILGSIQEERFTQWEYAPYLNDWETELKPDGYQTFPFCKRPTDIDYFGNVFTEQLPPFPNLAPVLGLSDHYHSKPVVDSQDKHPRFTAFVKFAKQLGTFSRRVRTEVNPDLVTDWEIEAITAVFKAVYDKLDISTDGYFPHTLVEDRQRYSRAKVRLCSRKRQRRKRYANWTILDGPNTFPCFIPPVSREIFQEDWEEILAKQWIGRKASMPLTSPVSVHPGYCPGVGWNGVCTPFPLQRVAVDFGYFVRSVETKEVIIDEGTGEEISRITMGLERPLYRYTCIRDPPVWYNVCISYLSVEPESLFCDHNDVSYLENIFVGSDSIL</sequence>
<organism evidence="1">
    <name type="scientific">Tulasnella ambivirus 3</name>
    <dbReference type="NCBI Taxonomy" id="2772291"/>
    <lineage>
        <taxon>Viruses</taxon>
        <taxon>Riboviria</taxon>
        <taxon>Orthornavirae</taxon>
        <taxon>Ambiviricota</taxon>
        <taxon>Suforviricetes</taxon>
        <taxon>Crytulvirales</taxon>
        <taxon>Quambiviridae</taxon>
        <taxon>Orthoquambivirus</taxon>
        <taxon>Orthoquambivirus duatulasnellae</taxon>
    </lineage>
</organism>
<evidence type="ECO:0008006" key="2">
    <source>
        <dbReference type="Google" id="ProtNLM"/>
    </source>
</evidence>
<proteinExistence type="predicted"/>
<evidence type="ECO:0000313" key="1">
    <source>
        <dbReference type="EMBL" id="QPB44670.1"/>
    </source>
</evidence>
<dbReference type="EMBL" id="MN793994">
    <property type="protein sequence ID" value="QPB44670.1"/>
    <property type="molecule type" value="Genomic_RNA"/>
</dbReference>